<accession>A0A0F9RN44</accession>
<dbReference type="EMBL" id="LAZR01002726">
    <property type="protein sequence ID" value="KKN26341.1"/>
    <property type="molecule type" value="Genomic_DNA"/>
</dbReference>
<proteinExistence type="predicted"/>
<protein>
    <submittedName>
        <fullName evidence="2">Uncharacterized protein</fullName>
    </submittedName>
</protein>
<dbReference type="EMBL" id="LAZR01002705">
    <property type="protein sequence ID" value="KKN26628.1"/>
    <property type="molecule type" value="Genomic_DNA"/>
</dbReference>
<sequence length="221" mass="23384">MVDETAADAPTVESIMTDVERLTGDLDIAKTSHTDALESMAKQSAKANIEELGVLAAAVIDTLSAVGKCDAAIEVAKRGLARIQWESKTQALREVLTPIGSEARAMVQNVLDTFQSFNVTGLVITITNIGQPDMETSVKPTGPDIPKPPAGVKRGGGGGGKRASHQVSENGNVMTPREYVAAHAEDSTDIIRAYLGGDTSHKVNITHEAERIAKKLGHQFS</sequence>
<evidence type="ECO:0000313" key="2">
    <source>
        <dbReference type="EMBL" id="KKN26341.1"/>
    </source>
</evidence>
<name>A0A0F9RN44_9ZZZZ</name>
<evidence type="ECO:0000256" key="1">
    <source>
        <dbReference type="SAM" id="MobiDB-lite"/>
    </source>
</evidence>
<evidence type="ECO:0000313" key="3">
    <source>
        <dbReference type="EMBL" id="KKN26628.1"/>
    </source>
</evidence>
<dbReference type="AlphaFoldDB" id="A0A0F9RN44"/>
<reference evidence="2" key="1">
    <citation type="journal article" date="2015" name="Nature">
        <title>Complex archaea that bridge the gap between prokaryotes and eukaryotes.</title>
        <authorList>
            <person name="Spang A."/>
            <person name="Saw J.H."/>
            <person name="Jorgensen S.L."/>
            <person name="Zaremba-Niedzwiedzka K."/>
            <person name="Martijn J."/>
            <person name="Lind A.E."/>
            <person name="van Eijk R."/>
            <person name="Schleper C."/>
            <person name="Guy L."/>
            <person name="Ettema T.J."/>
        </authorList>
    </citation>
    <scope>NUCLEOTIDE SEQUENCE</scope>
</reference>
<organism evidence="2">
    <name type="scientific">marine sediment metagenome</name>
    <dbReference type="NCBI Taxonomy" id="412755"/>
    <lineage>
        <taxon>unclassified sequences</taxon>
        <taxon>metagenomes</taxon>
        <taxon>ecological metagenomes</taxon>
    </lineage>
</organism>
<gene>
    <name evidence="3" type="ORF">LCGC14_0872920</name>
    <name evidence="2" type="ORF">LCGC14_0875550</name>
</gene>
<feature type="region of interest" description="Disordered" evidence="1">
    <location>
        <begin position="134"/>
        <end position="171"/>
    </location>
</feature>
<comment type="caution">
    <text evidence="2">The sequence shown here is derived from an EMBL/GenBank/DDBJ whole genome shotgun (WGS) entry which is preliminary data.</text>
</comment>